<reference evidence="2" key="2">
    <citation type="submission" date="2021-02" db="EMBL/GenBank/DDBJ databases">
        <authorList>
            <person name="Kimball J.A."/>
            <person name="Haas M.W."/>
            <person name="Macchietto M."/>
            <person name="Kono T."/>
            <person name="Duquette J."/>
            <person name="Shao M."/>
        </authorList>
    </citation>
    <scope>NUCLEOTIDE SEQUENCE</scope>
    <source>
        <tissue evidence="2">Fresh leaf tissue</tissue>
    </source>
</reference>
<dbReference type="AlphaFoldDB" id="A0A8J5VGV3"/>
<dbReference type="Proteomes" id="UP000729402">
    <property type="component" value="Unassembled WGS sequence"/>
</dbReference>
<sequence>MVSSSPLGSSLVNTCSFIDRIRINLNHVHLITMDFAKELFTRSSVDGSLAMDQNTCMDESDGSHSDDSRDLIDLNCYTQPKETLGEDL</sequence>
<evidence type="ECO:0000256" key="1">
    <source>
        <dbReference type="SAM" id="MobiDB-lite"/>
    </source>
</evidence>
<protein>
    <submittedName>
        <fullName evidence="2">Uncharacterized protein</fullName>
    </submittedName>
</protein>
<comment type="caution">
    <text evidence="2">The sequence shown here is derived from an EMBL/GenBank/DDBJ whole genome shotgun (WGS) entry which is preliminary data.</text>
</comment>
<evidence type="ECO:0000313" key="2">
    <source>
        <dbReference type="EMBL" id="KAG8069962.1"/>
    </source>
</evidence>
<gene>
    <name evidence="2" type="ORF">GUJ93_ZPchr0006g42408</name>
</gene>
<feature type="compositionally biased region" description="Basic and acidic residues" evidence="1">
    <location>
        <begin position="61"/>
        <end position="71"/>
    </location>
</feature>
<reference evidence="2" key="1">
    <citation type="journal article" date="2021" name="bioRxiv">
        <title>Whole Genome Assembly and Annotation of Northern Wild Rice, Zizania palustris L., Supports a Whole Genome Duplication in the Zizania Genus.</title>
        <authorList>
            <person name="Haas M."/>
            <person name="Kono T."/>
            <person name="Macchietto M."/>
            <person name="Millas R."/>
            <person name="McGilp L."/>
            <person name="Shao M."/>
            <person name="Duquette J."/>
            <person name="Hirsch C.N."/>
            <person name="Kimball J."/>
        </authorList>
    </citation>
    <scope>NUCLEOTIDE SEQUENCE</scope>
    <source>
        <tissue evidence="2">Fresh leaf tissue</tissue>
    </source>
</reference>
<feature type="region of interest" description="Disordered" evidence="1">
    <location>
        <begin position="52"/>
        <end position="71"/>
    </location>
</feature>
<name>A0A8J5VGV3_ZIZPA</name>
<accession>A0A8J5VGV3</accession>
<proteinExistence type="predicted"/>
<keyword evidence="3" id="KW-1185">Reference proteome</keyword>
<organism evidence="2 3">
    <name type="scientific">Zizania palustris</name>
    <name type="common">Northern wild rice</name>
    <dbReference type="NCBI Taxonomy" id="103762"/>
    <lineage>
        <taxon>Eukaryota</taxon>
        <taxon>Viridiplantae</taxon>
        <taxon>Streptophyta</taxon>
        <taxon>Embryophyta</taxon>
        <taxon>Tracheophyta</taxon>
        <taxon>Spermatophyta</taxon>
        <taxon>Magnoliopsida</taxon>
        <taxon>Liliopsida</taxon>
        <taxon>Poales</taxon>
        <taxon>Poaceae</taxon>
        <taxon>BOP clade</taxon>
        <taxon>Oryzoideae</taxon>
        <taxon>Oryzeae</taxon>
        <taxon>Zizaniinae</taxon>
        <taxon>Zizania</taxon>
    </lineage>
</organism>
<evidence type="ECO:0000313" key="3">
    <source>
        <dbReference type="Proteomes" id="UP000729402"/>
    </source>
</evidence>
<dbReference type="OrthoDB" id="656902at2759"/>
<dbReference type="EMBL" id="JAAALK010000283">
    <property type="protein sequence ID" value="KAG8069962.1"/>
    <property type="molecule type" value="Genomic_DNA"/>
</dbReference>